<comment type="caution">
    <text evidence="2">The sequence shown here is derived from an EMBL/GenBank/DDBJ whole genome shotgun (WGS) entry which is preliminary data.</text>
</comment>
<protein>
    <recommendedName>
        <fullName evidence="4">Phospholipase B1, membrane-associated</fullName>
    </recommendedName>
</protein>
<gene>
    <name evidence="2" type="ORF">V1478_001897</name>
</gene>
<dbReference type="PANTHER" id="PTHR21325">
    <property type="entry name" value="PHOSPHOLIPASE B, PLB1"/>
    <property type="match status" value="1"/>
</dbReference>
<keyword evidence="3" id="KW-1185">Reference proteome</keyword>
<organism evidence="2 3">
    <name type="scientific">Vespula squamosa</name>
    <name type="common">Southern yellow jacket</name>
    <name type="synonym">Wasp</name>
    <dbReference type="NCBI Taxonomy" id="30214"/>
    <lineage>
        <taxon>Eukaryota</taxon>
        <taxon>Metazoa</taxon>
        <taxon>Ecdysozoa</taxon>
        <taxon>Arthropoda</taxon>
        <taxon>Hexapoda</taxon>
        <taxon>Insecta</taxon>
        <taxon>Pterygota</taxon>
        <taxon>Neoptera</taxon>
        <taxon>Endopterygota</taxon>
        <taxon>Hymenoptera</taxon>
        <taxon>Apocrita</taxon>
        <taxon>Aculeata</taxon>
        <taxon>Vespoidea</taxon>
        <taxon>Vespidae</taxon>
        <taxon>Vespinae</taxon>
        <taxon>Vespula</taxon>
    </lineage>
</organism>
<sequence length="454" mass="52356">MISQPLCILFFCLIFYEPYISVSSQKTFLDNPLNLQLYRTIRRGIYDIFGRTSISERNLRRAKNLYKIQEPIPQNVPFPCDVKGEEKNAVTLFLIISPDYKKPVRWRSNETPTSVHRLKPGDVDIIASMGDSLSAGTGIFAASIFHLFIDNRGVAAAGGGQNTWREYMTLPNILKEFNPNLYGYSLGDYSTLEKDSKLNVAEAGAVSSDMPYMATILIKRLKNDPKVNMQKHWKHISLMIGANDFCLFFCTSSSLTEILQNHERDIVETLRILRDNVPRVFVSLIPPPQLKILVKSHIEGKSSAWCDLMTDFECPCLFGLRYRDKRQEYYDIIKRWQDIDIKISNYSEFQKDDFVVIAQPILTNLDGSLNYFDETYLTIDCFHISQKTNSLCKYKHFQYNVSLKHANTLWNSLLLPYEEKPTNIVTKLNTILCPTKKRPYLATYTNTKFSENSE</sequence>
<dbReference type="Pfam" id="PF00657">
    <property type="entry name" value="Lipase_GDSL"/>
    <property type="match status" value="1"/>
</dbReference>
<dbReference type="PANTHER" id="PTHR21325:SF31">
    <property type="entry name" value="GH22081P-RELATED"/>
    <property type="match status" value="1"/>
</dbReference>
<dbReference type="CDD" id="cd01824">
    <property type="entry name" value="Phospholipase_B_like"/>
    <property type="match status" value="1"/>
</dbReference>
<dbReference type="InterPro" id="IPR036514">
    <property type="entry name" value="SGNH_hydro_sf"/>
</dbReference>
<feature type="chain" id="PRO_5044816583" description="Phospholipase B1, membrane-associated" evidence="1">
    <location>
        <begin position="25"/>
        <end position="454"/>
    </location>
</feature>
<evidence type="ECO:0000313" key="2">
    <source>
        <dbReference type="EMBL" id="KAL2737811.1"/>
    </source>
</evidence>
<dbReference type="AlphaFoldDB" id="A0ABD2BYF4"/>
<evidence type="ECO:0000313" key="3">
    <source>
        <dbReference type="Proteomes" id="UP001607302"/>
    </source>
</evidence>
<evidence type="ECO:0008006" key="4">
    <source>
        <dbReference type="Google" id="ProtNLM"/>
    </source>
</evidence>
<accession>A0ABD2BYF4</accession>
<reference evidence="2 3" key="1">
    <citation type="journal article" date="2024" name="Ann. Entomol. Soc. Am.">
        <title>Genomic analyses of the southern and eastern yellowjacket wasps (Hymenoptera: Vespidae) reveal evolutionary signatures of social life.</title>
        <authorList>
            <person name="Catto M.A."/>
            <person name="Caine P.B."/>
            <person name="Orr S.E."/>
            <person name="Hunt B.G."/>
            <person name="Goodisman M.A.D."/>
        </authorList>
    </citation>
    <scope>NUCLEOTIDE SEQUENCE [LARGE SCALE GENOMIC DNA]</scope>
    <source>
        <strain evidence="2">233</strain>
        <tissue evidence="2">Head and thorax</tissue>
    </source>
</reference>
<dbReference type="SUPFAM" id="SSF52266">
    <property type="entry name" value="SGNH hydrolase"/>
    <property type="match status" value="1"/>
</dbReference>
<dbReference type="Gene3D" id="3.40.50.1110">
    <property type="entry name" value="SGNH hydrolase"/>
    <property type="match status" value="1"/>
</dbReference>
<feature type="signal peptide" evidence="1">
    <location>
        <begin position="1"/>
        <end position="24"/>
    </location>
</feature>
<dbReference type="EMBL" id="JAUDFV010000027">
    <property type="protein sequence ID" value="KAL2737811.1"/>
    <property type="molecule type" value="Genomic_DNA"/>
</dbReference>
<dbReference type="InterPro" id="IPR001087">
    <property type="entry name" value="GDSL"/>
</dbReference>
<dbReference type="InterPro" id="IPR038885">
    <property type="entry name" value="PLB1"/>
</dbReference>
<proteinExistence type="predicted"/>
<dbReference type="Proteomes" id="UP001607302">
    <property type="component" value="Unassembled WGS sequence"/>
</dbReference>
<evidence type="ECO:0000256" key="1">
    <source>
        <dbReference type="SAM" id="SignalP"/>
    </source>
</evidence>
<name>A0ABD2BYF4_VESSQ</name>
<keyword evidence="1" id="KW-0732">Signal</keyword>
<dbReference type="InterPro" id="IPR035547">
    <property type="entry name" value="Phospholipase_B"/>
</dbReference>